<dbReference type="EMBL" id="JAAWWB010000001">
    <property type="protein sequence ID" value="KAG6792265.1"/>
    <property type="molecule type" value="Genomic_DNA"/>
</dbReference>
<gene>
    <name evidence="1" type="ORF">POTOM_001409</name>
</gene>
<evidence type="ECO:0000313" key="1">
    <source>
        <dbReference type="EMBL" id="KAG6792265.1"/>
    </source>
</evidence>
<organism evidence="1 2">
    <name type="scientific">Populus tomentosa</name>
    <name type="common">Chinese white poplar</name>
    <dbReference type="NCBI Taxonomy" id="118781"/>
    <lineage>
        <taxon>Eukaryota</taxon>
        <taxon>Viridiplantae</taxon>
        <taxon>Streptophyta</taxon>
        <taxon>Embryophyta</taxon>
        <taxon>Tracheophyta</taxon>
        <taxon>Spermatophyta</taxon>
        <taxon>Magnoliopsida</taxon>
        <taxon>eudicotyledons</taxon>
        <taxon>Gunneridae</taxon>
        <taxon>Pentapetalae</taxon>
        <taxon>rosids</taxon>
        <taxon>fabids</taxon>
        <taxon>Malpighiales</taxon>
        <taxon>Salicaceae</taxon>
        <taxon>Saliceae</taxon>
        <taxon>Populus</taxon>
    </lineage>
</organism>
<reference evidence="1" key="1">
    <citation type="journal article" date="2020" name="bioRxiv">
        <title>Hybrid origin of Populus tomentosa Carr. identified through genome sequencing and phylogenomic analysis.</title>
        <authorList>
            <person name="An X."/>
            <person name="Gao K."/>
            <person name="Chen Z."/>
            <person name="Li J."/>
            <person name="Yang X."/>
            <person name="Yang X."/>
            <person name="Zhou J."/>
            <person name="Guo T."/>
            <person name="Zhao T."/>
            <person name="Huang S."/>
            <person name="Miao D."/>
            <person name="Khan W.U."/>
            <person name="Rao P."/>
            <person name="Ye M."/>
            <person name="Lei B."/>
            <person name="Liao W."/>
            <person name="Wang J."/>
            <person name="Ji L."/>
            <person name="Li Y."/>
            <person name="Guo B."/>
            <person name="Mustafa N.S."/>
            <person name="Li S."/>
            <person name="Yun Q."/>
            <person name="Keller S.R."/>
            <person name="Mao J."/>
            <person name="Zhang R."/>
            <person name="Strauss S.H."/>
        </authorList>
    </citation>
    <scope>NUCLEOTIDE SEQUENCE</scope>
    <source>
        <strain evidence="1">GM15</strain>
        <tissue evidence="1">Leaf</tissue>
    </source>
</reference>
<sequence length="70" mass="7463">MAGNSLKSILVSLEPPDQYVQLVSAAHLHLEGPAATSAVLLLFKLSPQLGLHETICSRSSCTRGYSNRLA</sequence>
<name>A0A8X8DHV7_POPTO</name>
<comment type="caution">
    <text evidence="1">The sequence shown here is derived from an EMBL/GenBank/DDBJ whole genome shotgun (WGS) entry which is preliminary data.</text>
</comment>
<keyword evidence="2" id="KW-1185">Reference proteome</keyword>
<evidence type="ECO:0000313" key="2">
    <source>
        <dbReference type="Proteomes" id="UP000886885"/>
    </source>
</evidence>
<dbReference type="AlphaFoldDB" id="A0A8X8DHV7"/>
<proteinExistence type="predicted"/>
<accession>A0A8X8DHV7</accession>
<dbReference type="Proteomes" id="UP000886885">
    <property type="component" value="Chromosome 1A"/>
</dbReference>
<protein>
    <submittedName>
        <fullName evidence="1">Uncharacterized protein</fullName>
    </submittedName>
</protein>